<sequence length="74" mass="8140">MGESCCPMDYTAQKWPYTAVTVSYGSVTDGATTVPTSFEPRGTVDTSSDSEDMEVYPDCPIDSCIWHVRTAFNM</sequence>
<keyword evidence="2" id="KW-1185">Reference proteome</keyword>
<comment type="caution">
    <text evidence="1">The sequence shown here is derived from an EMBL/GenBank/DDBJ whole genome shotgun (WGS) entry which is preliminary data.</text>
</comment>
<dbReference type="AlphaFoldDB" id="A0ABD1XM66"/>
<dbReference type="Proteomes" id="UP001605036">
    <property type="component" value="Unassembled WGS sequence"/>
</dbReference>
<protein>
    <submittedName>
        <fullName evidence="1">Uncharacterized protein</fullName>
    </submittedName>
</protein>
<reference evidence="1 2" key="1">
    <citation type="submission" date="2024-09" db="EMBL/GenBank/DDBJ databases">
        <title>Chromosome-scale assembly of Riccia fluitans.</title>
        <authorList>
            <person name="Paukszto L."/>
            <person name="Sawicki J."/>
            <person name="Karawczyk K."/>
            <person name="Piernik-Szablinska J."/>
            <person name="Szczecinska M."/>
            <person name="Mazdziarz M."/>
        </authorList>
    </citation>
    <scope>NUCLEOTIDE SEQUENCE [LARGE SCALE GENOMIC DNA]</scope>
    <source>
        <strain evidence="1">Rf_01</strain>
        <tissue evidence="1">Aerial parts of the thallus</tissue>
    </source>
</reference>
<gene>
    <name evidence="1" type="ORF">R1flu_028423</name>
</gene>
<accession>A0ABD1XM66</accession>
<proteinExistence type="predicted"/>
<evidence type="ECO:0000313" key="2">
    <source>
        <dbReference type="Proteomes" id="UP001605036"/>
    </source>
</evidence>
<evidence type="ECO:0000313" key="1">
    <source>
        <dbReference type="EMBL" id="KAL2609850.1"/>
    </source>
</evidence>
<name>A0ABD1XM66_9MARC</name>
<organism evidence="1 2">
    <name type="scientific">Riccia fluitans</name>
    <dbReference type="NCBI Taxonomy" id="41844"/>
    <lineage>
        <taxon>Eukaryota</taxon>
        <taxon>Viridiplantae</taxon>
        <taxon>Streptophyta</taxon>
        <taxon>Embryophyta</taxon>
        <taxon>Marchantiophyta</taxon>
        <taxon>Marchantiopsida</taxon>
        <taxon>Marchantiidae</taxon>
        <taxon>Marchantiales</taxon>
        <taxon>Ricciaceae</taxon>
        <taxon>Riccia</taxon>
    </lineage>
</organism>
<dbReference type="EMBL" id="JBHFFA010000008">
    <property type="protein sequence ID" value="KAL2609850.1"/>
    <property type="molecule type" value="Genomic_DNA"/>
</dbReference>